<evidence type="ECO:0000313" key="3">
    <source>
        <dbReference type="Proteomes" id="UP000295443"/>
    </source>
</evidence>
<gene>
    <name evidence="2" type="ORF">EZJ19_06880</name>
</gene>
<dbReference type="Proteomes" id="UP000295443">
    <property type="component" value="Unassembled WGS sequence"/>
</dbReference>
<feature type="region of interest" description="Disordered" evidence="1">
    <location>
        <begin position="1"/>
        <end position="50"/>
    </location>
</feature>
<comment type="caution">
    <text evidence="2">The sequence shown here is derived from an EMBL/GenBank/DDBJ whole genome shotgun (WGS) entry which is preliminary data.</text>
</comment>
<dbReference type="OrthoDB" id="6188167at2"/>
<evidence type="ECO:0000313" key="2">
    <source>
        <dbReference type="EMBL" id="TCJ15335.1"/>
    </source>
</evidence>
<feature type="compositionally biased region" description="Basic and acidic residues" evidence="1">
    <location>
        <begin position="41"/>
        <end position="50"/>
    </location>
</feature>
<dbReference type="EMBL" id="SJZB01000027">
    <property type="protein sequence ID" value="TCJ15335.1"/>
    <property type="molecule type" value="Genomic_DNA"/>
</dbReference>
<name>A0A4R1BDX6_9PROT</name>
<dbReference type="AlphaFoldDB" id="A0A4R1BDX6"/>
<keyword evidence="3" id="KW-1185">Reference proteome</keyword>
<reference evidence="2 3" key="1">
    <citation type="submission" date="2019-03" db="EMBL/GenBank/DDBJ databases">
        <title>Genome sequence of Thiobacillaceae bacterium LSR1, a sulfur-oxidizing bacterium isolated from freshwater sediment.</title>
        <authorList>
            <person name="Li S."/>
        </authorList>
    </citation>
    <scope>NUCLEOTIDE SEQUENCE [LARGE SCALE GENOMIC DNA]</scope>
    <source>
        <strain evidence="2 3">LSR1</strain>
    </source>
</reference>
<dbReference type="InterPro" id="IPR012434">
    <property type="entry name" value="DUF1631"/>
</dbReference>
<dbReference type="Pfam" id="PF07793">
    <property type="entry name" value="DUF1631"/>
    <property type="match status" value="1"/>
</dbReference>
<accession>A0A4R1BDX6</accession>
<feature type="compositionally biased region" description="Basic residues" evidence="1">
    <location>
        <begin position="29"/>
        <end position="40"/>
    </location>
</feature>
<proteinExistence type="predicted"/>
<evidence type="ECO:0000256" key="1">
    <source>
        <dbReference type="SAM" id="MobiDB-lite"/>
    </source>
</evidence>
<sequence length="758" mass="82215">MPDFPFVGRRSTRAFGQESGHGSWSQQRHAYRPPRGRRGPRGREPLEESRDISALRLGKALRDCLVLAAGELRQMFEQSSGADICRLYMDAMVLSRDRADKIGESFRANYLAAFNWKARRQKSPFVPGASGELSLQDAYDQELAGAVDNLAAAIVEACPDELPGLDRRIGLLIGDPGLAEGDNPLGPVTIGKAVVGALGGLGVPVKVRLLLVAQLARFLPERVRDIYQELNVRLAERNVLPEVPCSLPVASPVAAAGGRALAAAPAKPGGLYEVLQDLLSGSPTALAGLVAGIAGPALPGQPAHEVTDRQRLVAALDTIQHGRHANAPVGVDVVAFRDGRANLLRRLHDSDLARVMDPLDRMTLDIVAMVFDYIYGDARIPDAMKAMLGRLQIAVFKVAVLDKGFFSHKNHPVRRFLDLLAEAAVGWDPREGRDGGLYRKASDLVSGILEHFESDQAVFESALTELKAWLDAEKREADRRAARSARVVKSRELVEMGRRAALSEVAACLEGQAVPPVIRAFLTEHWAALLAILYVRAGANGDVWNSAVKTMKELIWSVSAKAGTKYRDRLVERLPNLLKRLDEGVHYLGLPEATRNAFFTKLVQYHAELIRAGRLAEHDTRGEAGQDGAEGVPVVELSADFEPIELPPGNADGVESLEAGTEPDAGVLAFKELANVKRGTWIAYRGEDGRELRAKLSWISPLKGIFLFTDRQGLRAMSINAAGLAAKLSAGEVRVLDAAPLLDRAVTSMIDQLQRHAA</sequence>
<protein>
    <submittedName>
        <fullName evidence="2">DUF1631 domain-containing protein</fullName>
    </submittedName>
</protein>
<dbReference type="RefSeq" id="WP_131445964.1">
    <property type="nucleotide sequence ID" value="NZ_SJZB01000027.1"/>
</dbReference>
<organism evidence="2 3">
    <name type="scientific">Parasulfuritortus cantonensis</name>
    <dbReference type="NCBI Taxonomy" id="2528202"/>
    <lineage>
        <taxon>Bacteria</taxon>
        <taxon>Pseudomonadati</taxon>
        <taxon>Pseudomonadota</taxon>
        <taxon>Betaproteobacteria</taxon>
        <taxon>Nitrosomonadales</taxon>
        <taxon>Thiobacillaceae</taxon>
        <taxon>Parasulfuritortus</taxon>
    </lineage>
</organism>